<evidence type="ECO:0000313" key="8">
    <source>
        <dbReference type="Proteomes" id="UP000294558"/>
    </source>
</evidence>
<dbReference type="SUPFAM" id="SSF50494">
    <property type="entry name" value="Trypsin-like serine proteases"/>
    <property type="match status" value="1"/>
</dbReference>
<dbReference type="Gene3D" id="2.30.42.10">
    <property type="match status" value="1"/>
</dbReference>
<protein>
    <submittedName>
        <fullName evidence="7">Putative serine protease PepD</fullName>
    </submittedName>
</protein>
<dbReference type="InterPro" id="IPR043504">
    <property type="entry name" value="Peptidase_S1_PA_chymotrypsin"/>
</dbReference>
<comment type="caution">
    <text evidence="7">The sequence shown here is derived from an EMBL/GenBank/DDBJ whole genome shotgun (WGS) entry which is preliminary data.</text>
</comment>
<evidence type="ECO:0000313" key="7">
    <source>
        <dbReference type="EMBL" id="TDT15330.1"/>
    </source>
</evidence>
<evidence type="ECO:0000256" key="1">
    <source>
        <dbReference type="ARBA" id="ARBA00010541"/>
    </source>
</evidence>
<feature type="compositionally biased region" description="Low complexity" evidence="4">
    <location>
        <begin position="28"/>
        <end position="42"/>
    </location>
</feature>
<dbReference type="PROSITE" id="PS50106">
    <property type="entry name" value="PDZ"/>
    <property type="match status" value="1"/>
</dbReference>
<dbReference type="PANTHER" id="PTHR43343">
    <property type="entry name" value="PEPTIDASE S12"/>
    <property type="match status" value="1"/>
</dbReference>
<dbReference type="GO" id="GO:0004252">
    <property type="term" value="F:serine-type endopeptidase activity"/>
    <property type="evidence" value="ECO:0007669"/>
    <property type="project" value="InterPro"/>
</dbReference>
<dbReference type="InterPro" id="IPR001940">
    <property type="entry name" value="Peptidase_S1C"/>
</dbReference>
<evidence type="ECO:0000256" key="3">
    <source>
        <dbReference type="ARBA" id="ARBA00022801"/>
    </source>
</evidence>
<reference evidence="7 8" key="1">
    <citation type="submission" date="2019-03" db="EMBL/GenBank/DDBJ databases">
        <title>Sequencing the genomes of 1000 actinobacteria strains.</title>
        <authorList>
            <person name="Klenk H.-P."/>
        </authorList>
    </citation>
    <scope>NUCLEOTIDE SEQUENCE [LARGE SCALE GENOMIC DNA]</scope>
    <source>
        <strain evidence="7 8">DSM 18936</strain>
    </source>
</reference>
<dbReference type="GO" id="GO:0006508">
    <property type="term" value="P:proteolysis"/>
    <property type="evidence" value="ECO:0007669"/>
    <property type="project" value="UniProtKB-KW"/>
</dbReference>
<evidence type="ECO:0000256" key="2">
    <source>
        <dbReference type="ARBA" id="ARBA00022670"/>
    </source>
</evidence>
<keyword evidence="3" id="KW-0378">Hydrolase</keyword>
<dbReference type="Proteomes" id="UP000294558">
    <property type="component" value="Unassembled WGS sequence"/>
</dbReference>
<dbReference type="PANTHER" id="PTHR43343:SF3">
    <property type="entry name" value="PROTEASE DO-LIKE 8, CHLOROPLASTIC"/>
    <property type="match status" value="1"/>
</dbReference>
<dbReference type="EMBL" id="SOAU01000001">
    <property type="protein sequence ID" value="TDT15330.1"/>
    <property type="molecule type" value="Genomic_DNA"/>
</dbReference>
<dbReference type="SMART" id="SM00228">
    <property type="entry name" value="PDZ"/>
    <property type="match status" value="1"/>
</dbReference>
<evidence type="ECO:0000256" key="4">
    <source>
        <dbReference type="SAM" id="MobiDB-lite"/>
    </source>
</evidence>
<proteinExistence type="inferred from homology"/>
<keyword evidence="5" id="KW-0472">Membrane</keyword>
<evidence type="ECO:0000259" key="6">
    <source>
        <dbReference type="PROSITE" id="PS50106"/>
    </source>
</evidence>
<keyword evidence="8" id="KW-1185">Reference proteome</keyword>
<keyword evidence="5" id="KW-1133">Transmembrane helix</keyword>
<comment type="similarity">
    <text evidence="1">Belongs to the peptidase S1C family.</text>
</comment>
<dbReference type="AlphaFoldDB" id="A0A4R7HX71"/>
<feature type="domain" description="PDZ" evidence="6">
    <location>
        <begin position="339"/>
        <end position="427"/>
    </location>
</feature>
<dbReference type="InterPro" id="IPR051201">
    <property type="entry name" value="Chloro_Bact_Ser_Proteases"/>
</dbReference>
<feature type="transmembrane region" description="Helical" evidence="5">
    <location>
        <begin position="86"/>
        <end position="110"/>
    </location>
</feature>
<dbReference type="RefSeq" id="WP_133867788.1">
    <property type="nucleotide sequence ID" value="NZ_SOAU01000001.1"/>
</dbReference>
<dbReference type="Gene3D" id="2.40.10.10">
    <property type="entry name" value="Trypsin-like serine proteases"/>
    <property type="match status" value="2"/>
</dbReference>
<feature type="region of interest" description="Disordered" evidence="4">
    <location>
        <begin position="1"/>
        <end position="84"/>
    </location>
</feature>
<dbReference type="InterPro" id="IPR009003">
    <property type="entry name" value="Peptidase_S1_PA"/>
</dbReference>
<accession>A0A4R7HX71</accession>
<feature type="compositionally biased region" description="Pro residues" evidence="4">
    <location>
        <begin position="59"/>
        <end position="76"/>
    </location>
</feature>
<dbReference type="InterPro" id="IPR001478">
    <property type="entry name" value="PDZ"/>
</dbReference>
<dbReference type="OrthoDB" id="9758917at2"/>
<keyword evidence="5" id="KW-0812">Transmembrane</keyword>
<dbReference type="Pfam" id="PF13365">
    <property type="entry name" value="Trypsin_2"/>
    <property type="match status" value="1"/>
</dbReference>
<dbReference type="Pfam" id="PF13180">
    <property type="entry name" value="PDZ_2"/>
    <property type="match status" value="1"/>
</dbReference>
<organism evidence="7 8">
    <name type="scientific">Ilumatobacter fluminis</name>
    <dbReference type="NCBI Taxonomy" id="467091"/>
    <lineage>
        <taxon>Bacteria</taxon>
        <taxon>Bacillati</taxon>
        <taxon>Actinomycetota</taxon>
        <taxon>Acidimicrobiia</taxon>
        <taxon>Acidimicrobiales</taxon>
        <taxon>Ilumatobacteraceae</taxon>
        <taxon>Ilumatobacter</taxon>
    </lineage>
</organism>
<keyword evidence="2 7" id="KW-0645">Protease</keyword>
<dbReference type="SUPFAM" id="SSF50156">
    <property type="entry name" value="PDZ domain-like"/>
    <property type="match status" value="1"/>
</dbReference>
<sequence>MTALPPPRENDGATPSAGSWEPPVHPGSQPDPSSVSTSTSPTMVELTPNDPIEHVAVPPGNPPMSGPTADPTPTPEKTPRQGPRRAAMAGLLAVAMIGSGVAGGLIAVSLDDDGDPTPPQRASSALLEIADGDRELPALDVAAVAAHVAPSVVTISADVEGGVGGAGTSVGTGVITTTDGEILTNSHVVEDATEIRVRLAGESEPREAVLLAADPGNDLALLRIEGDEFAAAEFADPDAIDIGDEVMAIGFALDLDGDPSVTKGIVSALNRTIVTSSDAVLDGLIQTDAAISSGNSGGPLVNSLGQVVGINTAVARGDTFTAATNIGFAISTAEALPIVESLRDQADGEPREEGFLGVSLADRTDGGQGAIVATVEEDTPAADAGLLEGDIVIEVDDAPIEGLAGLVAAIRDLEPGDQTTIVVLREGELMDFTVTLASRADS</sequence>
<name>A0A4R7HX71_9ACTN</name>
<evidence type="ECO:0000256" key="5">
    <source>
        <dbReference type="SAM" id="Phobius"/>
    </source>
</evidence>
<gene>
    <name evidence="7" type="ORF">BDK89_0900</name>
</gene>
<dbReference type="PRINTS" id="PR00834">
    <property type="entry name" value="PROTEASES2C"/>
</dbReference>
<dbReference type="InterPro" id="IPR036034">
    <property type="entry name" value="PDZ_sf"/>
</dbReference>